<geneLocation type="plasmid" evidence="2">
    <name>pENVA</name>
</geneLocation>
<evidence type="ECO:0000313" key="12">
    <source>
        <dbReference type="Proteomes" id="UP000275975"/>
    </source>
</evidence>
<evidence type="ECO:0000313" key="6">
    <source>
        <dbReference type="EMBL" id="RRE94460.1"/>
    </source>
</evidence>
<dbReference type="EMBL" id="HG918041">
    <property type="protein sequence ID" value="CDM79630.1"/>
    <property type="molecule type" value="Genomic_DNA"/>
</dbReference>
<dbReference type="AlphaFoldDB" id="A0A024HVR4"/>
<dbReference type="EMBL" id="UGMG01000002">
    <property type="protein sequence ID" value="STX11399.1"/>
    <property type="molecule type" value="Genomic_DNA"/>
</dbReference>
<dbReference type="Proteomes" id="UP000441029">
    <property type="component" value="Unassembled WGS sequence"/>
</dbReference>
<evidence type="ECO:0000313" key="8">
    <source>
        <dbReference type="EMBL" id="SVS28589.1"/>
    </source>
</evidence>
<evidence type="ECO:0000313" key="13">
    <source>
        <dbReference type="Proteomes" id="UP000283322"/>
    </source>
</evidence>
<evidence type="ECO:0000313" key="5">
    <source>
        <dbReference type="EMBL" id="ROG91870.1"/>
    </source>
</evidence>
<evidence type="ECO:0000313" key="10">
    <source>
        <dbReference type="Proteomes" id="UP000255239"/>
    </source>
</evidence>
<reference evidence="6 12" key="8">
    <citation type="journal article" date="2019" name="Antimicrob. Agents Chemother.">
        <title>Applying Rapid Whole Genome Sequencing to Predict Phenotypic Antimicrobial Susceptibility Testing Results Among Carbapenem-Resistant Klebsiella pneumoniae Clinical Isolates.</title>
        <authorList>
            <person name="Tamma P.D."/>
            <person name="Fan Y."/>
            <person name="Bergman Y."/>
            <person name="Pertea G."/>
            <person name="Kazmi A."/>
            <person name="Lewis S."/>
            <person name="Carroll K.C."/>
            <person name="Schatz M.C."/>
            <person name="Timp W."/>
            <person name="Simner P.J."/>
        </authorList>
    </citation>
    <scope>NUCLEOTIDE SEQUENCE [LARGE SCALE GENOMIC DNA]</scope>
    <source>
        <strain evidence="6 12">KLPN_104</strain>
    </source>
</reference>
<reference evidence="2" key="1">
    <citation type="journal article" date="2014" name="Antimicrob. Agents Chemother.">
        <title>IncH-Type Plasmid Harboring blaCTX-M-15, blaDHA-1, and qnrB4 Genes Recovered from Animal Isolates.</title>
        <authorList>
            <person name="Schluter A."/>
            <person name="Nordmann P."/>
            <person name="Bonnin R.A."/>
            <person name="Millemann Y."/>
            <person name="Eikmeyer F.G."/>
            <person name="Wibberg D."/>
            <person name="Puhler A."/>
            <person name="Poirel L."/>
        </authorList>
    </citation>
    <scope>NUCLEOTIDE SEQUENCE [LARGE SCALE GENOMIC DNA]</scope>
    <source>
        <strain evidence="2">Kp15</strain>
        <plasmid evidence="2">pENVA</plasmid>
    </source>
</reference>
<dbReference type="Proteomes" id="UP000196447">
    <property type="component" value="Unassembled WGS sequence"/>
</dbReference>
<dbReference type="EMBL" id="RDAM01000003">
    <property type="protein sequence ID" value="RRE94460.1"/>
    <property type="molecule type" value="Genomic_DNA"/>
</dbReference>
<reference evidence="7 10" key="4">
    <citation type="submission" date="2018-06" db="EMBL/GenBank/DDBJ databases">
        <authorList>
            <consortium name="Pathogen Informatics"/>
            <person name="Doyle S."/>
        </authorList>
    </citation>
    <scope>NUCLEOTIDE SEQUENCE [LARGE SCALE GENOMIC DNA]</scope>
    <source>
        <strain evidence="7 10">NCTC11679</strain>
    </source>
</reference>
<accession>A0A024HVR4</accession>
<evidence type="ECO:0000313" key="14">
    <source>
        <dbReference type="Proteomes" id="UP000441029"/>
    </source>
</evidence>
<organism evidence="2">
    <name type="scientific">Klebsiella pneumoniae</name>
    <dbReference type="NCBI Taxonomy" id="573"/>
    <lineage>
        <taxon>Bacteria</taxon>
        <taxon>Pseudomonadati</taxon>
        <taxon>Pseudomonadota</taxon>
        <taxon>Gammaproteobacteria</taxon>
        <taxon>Enterobacterales</taxon>
        <taxon>Enterobacteriaceae</taxon>
        <taxon>Klebsiella/Raoultella group</taxon>
        <taxon>Klebsiella</taxon>
        <taxon>Klebsiella pneumoniae complex</taxon>
    </lineage>
</organism>
<dbReference type="EMBL" id="MF150122">
    <property type="protein sequence ID" value="ASF81455.1"/>
    <property type="molecule type" value="Genomic_DNA"/>
</dbReference>
<dbReference type="Proteomes" id="UP000255239">
    <property type="component" value="Unassembled WGS sequence"/>
</dbReference>
<evidence type="ECO:0000313" key="3">
    <source>
        <dbReference type="EMBL" id="MRJ99630.1"/>
    </source>
</evidence>
<evidence type="ECO:0000313" key="4">
    <source>
        <dbReference type="EMBL" id="OVF70705.1"/>
    </source>
</evidence>
<evidence type="ECO:0000313" key="9">
    <source>
        <dbReference type="Proteomes" id="UP000196447"/>
    </source>
</evidence>
<geneLocation type="plasmid" evidence="1">
    <name>pKP64477b</name>
</geneLocation>
<protein>
    <submittedName>
        <fullName evidence="2">Uncharacterized protein</fullName>
    </submittedName>
</protein>
<dbReference type="EMBL" id="UIXM01000017">
    <property type="protein sequence ID" value="SVS28589.1"/>
    <property type="molecule type" value="Genomic_DNA"/>
</dbReference>
<name>A0A024HVR4_KLEPN</name>
<gene>
    <name evidence="4" type="ORF">B5L96_15055</name>
    <name evidence="5" type="ORF">BL124_00021885</name>
    <name evidence="6" type="ORF">EAO17_29965</name>
    <name evidence="3" type="ORF">GJJ01_27335</name>
    <name evidence="1" type="ORF">KP64477b_00127</name>
    <name evidence="7" type="ORF">NCTC11679_05855</name>
    <name evidence="2" type="ORF">PENVA_0014</name>
    <name evidence="8" type="ORF">SAMEA3649733_04333</name>
</gene>
<dbReference type="EMBL" id="WJVL01000035">
    <property type="protein sequence ID" value="MRJ99630.1"/>
    <property type="molecule type" value="Genomic_DNA"/>
</dbReference>
<evidence type="ECO:0000313" key="1">
    <source>
        <dbReference type="EMBL" id="ASF81455.1"/>
    </source>
</evidence>
<proteinExistence type="predicted"/>
<reference evidence="3 14" key="9">
    <citation type="submission" date="2019-11" db="EMBL/GenBank/DDBJ databases">
        <title>Molecular typing, antibiotic resistance determination and virulence profiling for 36 multidrug-resistant clinical Klebsiella pneumoniae isolates using second- and third-generation sequencing.</title>
        <authorList>
            <person name="Shelenkov A."/>
            <person name="Mikhaylova Y."/>
            <person name="Yanushevich Y."/>
            <person name="Samoilov A."/>
            <person name="Petrova L."/>
            <person name="Fomina V."/>
            <person name="Gusarov V."/>
            <person name="Zamyatin M."/>
            <person name="Shagin D."/>
        </authorList>
    </citation>
    <scope>NUCLEOTIDE SEQUENCE [LARGE SCALE GENOMIC DNA]</scope>
    <source>
        <strain evidence="3 14">CriePir226</strain>
    </source>
</reference>
<reference evidence="6" key="6">
    <citation type="submission" date="2018-10" db="EMBL/GenBank/DDBJ databases">
        <authorList>
            <person name="Fan Y."/>
            <person name="Timp W."/>
            <person name="Bergman Y."/>
            <person name="Tamma P."/>
            <person name="Simner P."/>
        </authorList>
    </citation>
    <scope>NUCLEOTIDE SEQUENCE</scope>
    <source>
        <strain evidence="6">KLPN_104</strain>
    </source>
</reference>
<dbReference type="Proteomes" id="UP000259497">
    <property type="component" value="Unassembled WGS sequence"/>
</dbReference>
<reference evidence="1" key="3">
    <citation type="submission" date="2017-05" db="EMBL/GenBank/DDBJ databases">
        <authorList>
            <person name="Song R."/>
            <person name="Chenine A.L."/>
            <person name="Ruprecht R.M."/>
        </authorList>
    </citation>
    <scope>NUCLEOTIDE SEQUENCE</scope>
    <source>
        <strain evidence="1">A64477</strain>
        <plasmid evidence="1">pKP64477b</plasmid>
    </source>
</reference>
<evidence type="ECO:0000313" key="11">
    <source>
        <dbReference type="Proteomes" id="UP000259497"/>
    </source>
</evidence>
<evidence type="ECO:0000313" key="2">
    <source>
        <dbReference type="EMBL" id="CDM79630.1"/>
    </source>
</evidence>
<reference evidence="4 9" key="2">
    <citation type="submission" date="2017-03" db="EMBL/GenBank/DDBJ databases">
        <authorList>
            <person name="Fouts D."/>
            <person name="Stalin M.J."/>
            <person name="Chen L."/>
            <person name="Wright M."/>
            <person name="Sutton G."/>
            <person name="Nguyen K."/>
            <person name="Vanduin D."/>
            <person name="Rojas L."/>
            <person name="Hujer A."/>
            <person name="Hujer K."/>
            <person name="Bonomo R."/>
            <person name="Kreiswirth B."/>
            <person name="Adams M."/>
        </authorList>
    </citation>
    <scope>NUCLEOTIDE SEQUENCE [LARGE SCALE GENOMIC DNA]</scope>
    <source>
        <strain evidence="4 9">39383</strain>
    </source>
</reference>
<dbReference type="EMBL" id="MPYG04000154">
    <property type="protein sequence ID" value="ROG91870.1"/>
    <property type="molecule type" value="Genomic_DNA"/>
</dbReference>
<evidence type="ECO:0000313" key="7">
    <source>
        <dbReference type="EMBL" id="STX11399.1"/>
    </source>
</evidence>
<reference evidence="8 11" key="5">
    <citation type="submission" date="2018-08" db="EMBL/GenBank/DDBJ databases">
        <authorList>
            <consortium name="Pathogen Informatics"/>
        </authorList>
    </citation>
    <scope>NUCLEOTIDE SEQUENCE [LARGE SCALE GENOMIC DNA]</scope>
    <source>
        <strain evidence="8 11">EuSCAPE_GR114</strain>
    </source>
</reference>
<dbReference type="Proteomes" id="UP000283322">
    <property type="component" value="Unassembled WGS sequence"/>
</dbReference>
<dbReference type="Proteomes" id="UP000275975">
    <property type="component" value="Unassembled WGS sequence"/>
</dbReference>
<reference evidence="5 13" key="7">
    <citation type="submission" date="2018-10" db="EMBL/GenBank/DDBJ databases">
        <authorList>
            <person name="Vanduin D."/>
            <person name="Fouts D."/>
            <person name="Wright M."/>
            <person name="Sutton G."/>
            <person name="Nguyen K."/>
            <person name="Kreiswirth B."/>
            <person name="Chen L."/>
            <person name="Rojas L."/>
            <person name="Hujer A."/>
            <person name="Hujer K."/>
            <person name="Bonomo R."/>
            <person name="Adams M."/>
        </authorList>
    </citation>
    <scope>NUCLEOTIDE SEQUENCE [LARGE SCALE GENOMIC DNA]</scope>
    <source>
        <strain evidence="5 13">CRK0165</strain>
    </source>
</reference>
<dbReference type="PATRIC" id="fig|573.1630.peg.5124"/>
<sequence length="72" mass="8326">MATHIRNFGWNRVKLSTLTYDQLEQLKKKVEEEHACNNGIFLYDKAGLKKLDALSWAVYHKMKADKKSGQVS</sequence>
<dbReference type="EMBL" id="NDBK01000067">
    <property type="protein sequence ID" value="OVF70705.1"/>
    <property type="molecule type" value="Genomic_DNA"/>
</dbReference>
<dbReference type="RefSeq" id="WP_004026415.1">
    <property type="nucleotide sequence ID" value="NZ_AP018750.1"/>
</dbReference>
<keyword evidence="2" id="KW-0614">Plasmid</keyword>